<evidence type="ECO:0000313" key="2">
    <source>
        <dbReference type="EMBL" id="AWU95928.1"/>
    </source>
</evidence>
<feature type="domain" description="NAD-dependent epimerase/dehydratase" evidence="1">
    <location>
        <begin position="6"/>
        <end position="251"/>
    </location>
</feature>
<sequence>MMRKLLVTGGAGFIGYHLARSLIARGDAVDILDNHGRGVRDGALLELLARPNIRMLEADLCRPGLAGELDADYDVIVHLAAIIGVAHVRARPYEVLTANVAMLETALALARRQNRLSRFVFASTSEIYAGTLHSFGIPIPTPESTPLTAGDLAEPRTSYMLSKLYGEALCRFSGVPFTILRFHNVYGPRMGMSHVIPQLLEKAHRLPAGEEPLVVASVDHRRSFCYVDDAVEQLLRMAALPACANDTFNIGTQSPEVRIGDLARVILDCVGRGNPVVAGPETPGSPSRRAPDMTKAIAATGYRSRVDLADGVRLTYDWYRDHVFENTELCAV</sequence>
<dbReference type="AlphaFoldDB" id="A0A2U9SDF8"/>
<keyword evidence="3" id="KW-1185">Reference proteome</keyword>
<reference evidence="2 3" key="1">
    <citation type="submission" date="2018-06" db="EMBL/GenBank/DDBJ databases">
        <title>Complete genome sequencing of Azospirillum sp. M2T2B2.</title>
        <authorList>
            <person name="Heo J."/>
            <person name="Kim S.-J."/>
            <person name="Kwon S.-W."/>
            <person name="Anandham R."/>
        </authorList>
    </citation>
    <scope>NUCLEOTIDE SEQUENCE [LARGE SCALE GENOMIC DNA]</scope>
    <source>
        <strain evidence="2 3">M2T2B2</strain>
        <plasmid evidence="2 3">unnamed1</plasmid>
    </source>
</reference>
<geneLocation type="plasmid" evidence="2 3">
    <name>unnamed1</name>
</geneLocation>
<dbReference type="OrthoDB" id="9801785at2"/>
<dbReference type="InterPro" id="IPR001509">
    <property type="entry name" value="Epimerase_deHydtase"/>
</dbReference>
<accession>A0A2U9SDF8</accession>
<dbReference type="SUPFAM" id="SSF51735">
    <property type="entry name" value="NAD(P)-binding Rossmann-fold domains"/>
    <property type="match status" value="1"/>
</dbReference>
<dbReference type="InterPro" id="IPR050177">
    <property type="entry name" value="Lipid_A_modif_metabolic_enz"/>
</dbReference>
<evidence type="ECO:0000259" key="1">
    <source>
        <dbReference type="Pfam" id="PF01370"/>
    </source>
</evidence>
<keyword evidence="2" id="KW-0614">Plasmid</keyword>
<dbReference type="EMBL" id="CP029830">
    <property type="protein sequence ID" value="AWU95928.1"/>
    <property type="molecule type" value="Genomic_DNA"/>
</dbReference>
<protein>
    <submittedName>
        <fullName evidence="2">NAD-binding protein</fullName>
    </submittedName>
</protein>
<dbReference type="KEGG" id="azm:DM194_14145"/>
<organism evidence="2 3">
    <name type="scientific">Azospirillum ramasamyi</name>
    <dbReference type="NCBI Taxonomy" id="682998"/>
    <lineage>
        <taxon>Bacteria</taxon>
        <taxon>Pseudomonadati</taxon>
        <taxon>Pseudomonadota</taxon>
        <taxon>Alphaproteobacteria</taxon>
        <taxon>Rhodospirillales</taxon>
        <taxon>Azospirillaceae</taxon>
        <taxon>Azospirillum</taxon>
    </lineage>
</organism>
<gene>
    <name evidence="2" type="ORF">DM194_14145</name>
</gene>
<proteinExistence type="predicted"/>
<dbReference type="Gene3D" id="3.40.50.720">
    <property type="entry name" value="NAD(P)-binding Rossmann-like Domain"/>
    <property type="match status" value="1"/>
</dbReference>
<dbReference type="InterPro" id="IPR036291">
    <property type="entry name" value="NAD(P)-bd_dom_sf"/>
</dbReference>
<name>A0A2U9SDF8_9PROT</name>
<evidence type="ECO:0000313" key="3">
    <source>
        <dbReference type="Proteomes" id="UP000249605"/>
    </source>
</evidence>
<dbReference type="Proteomes" id="UP000249605">
    <property type="component" value="Plasmid unnamed1"/>
</dbReference>
<dbReference type="Pfam" id="PF01370">
    <property type="entry name" value="Epimerase"/>
    <property type="match status" value="1"/>
</dbReference>
<dbReference type="PANTHER" id="PTHR43245">
    <property type="entry name" value="BIFUNCTIONAL POLYMYXIN RESISTANCE PROTEIN ARNA"/>
    <property type="match status" value="1"/>
</dbReference>